<protein>
    <submittedName>
        <fullName evidence="1">Uncharacterized protein</fullName>
    </submittedName>
</protein>
<gene>
    <name evidence="1" type="ORF">EDC35_11197</name>
</gene>
<keyword evidence="2" id="KW-1185">Reference proteome</keyword>
<dbReference type="EMBL" id="SMAO01000011">
    <property type="protein sequence ID" value="TCT18897.1"/>
    <property type="molecule type" value="Genomic_DNA"/>
</dbReference>
<dbReference type="AlphaFoldDB" id="A0A4R3MT42"/>
<dbReference type="Proteomes" id="UP000295717">
    <property type="component" value="Unassembled WGS sequence"/>
</dbReference>
<comment type="caution">
    <text evidence="1">The sequence shown here is derived from an EMBL/GenBank/DDBJ whole genome shotgun (WGS) entry which is preliminary data.</text>
</comment>
<evidence type="ECO:0000313" key="1">
    <source>
        <dbReference type="EMBL" id="TCT18897.1"/>
    </source>
</evidence>
<evidence type="ECO:0000313" key="2">
    <source>
        <dbReference type="Proteomes" id="UP000295717"/>
    </source>
</evidence>
<sequence>MPDPHRLVPTLERLGKYSLNGRCEYLHSLWSVGARAWCTPLSNVGLKVIKQPLEGREDVGQIAAIDVPVIAFSSLVVVANDLAGGS</sequence>
<proteinExistence type="predicted"/>
<reference evidence="1 2" key="1">
    <citation type="submission" date="2019-03" db="EMBL/GenBank/DDBJ databases">
        <title>Genomic Encyclopedia of Type Strains, Phase IV (KMG-IV): sequencing the most valuable type-strain genomes for metagenomic binning, comparative biology and taxonomic classification.</title>
        <authorList>
            <person name="Goeker M."/>
        </authorList>
    </citation>
    <scope>NUCLEOTIDE SEQUENCE [LARGE SCALE GENOMIC DNA]</scope>
    <source>
        <strain evidence="1 2">DSM 13587</strain>
    </source>
</reference>
<name>A0A4R3MT42_9GAMM</name>
<accession>A0A4R3MT42</accession>
<organism evidence="1 2">
    <name type="scientific">Thiobaca trueperi</name>
    <dbReference type="NCBI Taxonomy" id="127458"/>
    <lineage>
        <taxon>Bacteria</taxon>
        <taxon>Pseudomonadati</taxon>
        <taxon>Pseudomonadota</taxon>
        <taxon>Gammaproteobacteria</taxon>
        <taxon>Chromatiales</taxon>
        <taxon>Chromatiaceae</taxon>
        <taxon>Thiobaca</taxon>
    </lineage>
</organism>